<feature type="transmembrane region" description="Helical" evidence="1">
    <location>
        <begin position="69"/>
        <end position="87"/>
    </location>
</feature>
<dbReference type="Proteomes" id="UP000787672">
    <property type="component" value="Unassembled WGS sequence"/>
</dbReference>
<evidence type="ECO:0000256" key="1">
    <source>
        <dbReference type="SAM" id="Phobius"/>
    </source>
</evidence>
<proteinExistence type="predicted"/>
<keyword evidence="3" id="KW-1185">Reference proteome</keyword>
<feature type="transmembrane region" description="Helical" evidence="1">
    <location>
        <begin position="7"/>
        <end position="28"/>
    </location>
</feature>
<evidence type="ECO:0000313" key="3">
    <source>
        <dbReference type="Proteomes" id="UP000787672"/>
    </source>
</evidence>
<evidence type="ECO:0000313" key="2">
    <source>
        <dbReference type="EMBL" id="MBU5626625.1"/>
    </source>
</evidence>
<keyword evidence="1" id="KW-0472">Membrane</keyword>
<dbReference type="InterPro" id="IPR021215">
    <property type="entry name" value="DUF2752"/>
</dbReference>
<comment type="caution">
    <text evidence="2">The sequence shown here is derived from an EMBL/GenBank/DDBJ whole genome shotgun (WGS) entry which is preliminary data.</text>
</comment>
<feature type="transmembrane region" description="Helical" evidence="1">
    <location>
        <begin position="108"/>
        <end position="130"/>
    </location>
</feature>
<organism evidence="2 3">
    <name type="scientific">Dysosmobacter acutus</name>
    <dbReference type="NCBI Taxonomy" id="2841504"/>
    <lineage>
        <taxon>Bacteria</taxon>
        <taxon>Bacillati</taxon>
        <taxon>Bacillota</taxon>
        <taxon>Clostridia</taxon>
        <taxon>Eubacteriales</taxon>
        <taxon>Oscillospiraceae</taxon>
        <taxon>Dysosmobacter</taxon>
    </lineage>
</organism>
<gene>
    <name evidence="2" type="ORF">KQI82_06815</name>
</gene>
<protein>
    <submittedName>
        <fullName evidence="2">DUF2752 domain-containing protein</fullName>
    </submittedName>
</protein>
<keyword evidence="1" id="KW-0812">Transmembrane</keyword>
<accession>A0ABS6F8M5</accession>
<dbReference type="RefSeq" id="WP_216632100.1">
    <property type="nucleotide sequence ID" value="NZ_JAHLQN010000001.1"/>
</dbReference>
<dbReference type="EMBL" id="JAHLQN010000001">
    <property type="protein sequence ID" value="MBU5626625.1"/>
    <property type="molecule type" value="Genomic_DNA"/>
</dbReference>
<reference evidence="2 3" key="1">
    <citation type="submission" date="2021-06" db="EMBL/GenBank/DDBJ databases">
        <authorList>
            <person name="Sun Q."/>
            <person name="Li D."/>
        </authorList>
    </citation>
    <scope>NUCLEOTIDE SEQUENCE [LARGE SCALE GENOMIC DNA]</scope>
    <source>
        <strain evidence="2 3">MSJ-2</strain>
    </source>
</reference>
<name>A0ABS6F8M5_9FIRM</name>
<keyword evidence="1" id="KW-1133">Transmembrane helix</keyword>
<sequence>MKTKDDVVYWTFWCSLTVLGSLFLLWLFPLGRPAVPECWFYRLWHVYCPGCGGTRAVIALLRGQLLRSLYYHPAVLFTVGSVAAYLCSQTVWRLRGRRGWVLRYSDRWLLALLVLLVVNCAARNVLWFGFQIPL</sequence>
<dbReference type="Pfam" id="PF10825">
    <property type="entry name" value="DUF2752"/>
    <property type="match status" value="1"/>
</dbReference>